<dbReference type="Pfam" id="PF22936">
    <property type="entry name" value="Pol_BBD"/>
    <property type="match status" value="1"/>
</dbReference>
<dbReference type="EMBL" id="AVOT02069515">
    <property type="protein sequence ID" value="MBW0560402.1"/>
    <property type="molecule type" value="Genomic_DNA"/>
</dbReference>
<reference evidence="2" key="1">
    <citation type="submission" date="2021-03" db="EMBL/GenBank/DDBJ databases">
        <title>Draft genome sequence of rust myrtle Austropuccinia psidii MF-1, a brazilian biotype.</title>
        <authorList>
            <person name="Quecine M.C."/>
            <person name="Pachon D.M.R."/>
            <person name="Bonatelli M.L."/>
            <person name="Correr F.H."/>
            <person name="Franceschini L.M."/>
            <person name="Leite T.F."/>
            <person name="Margarido G.R.A."/>
            <person name="Almeida C.A."/>
            <person name="Ferrarezi J.A."/>
            <person name="Labate C.A."/>
        </authorList>
    </citation>
    <scope>NUCLEOTIDE SEQUENCE</scope>
    <source>
        <strain evidence="2">MF-1</strain>
    </source>
</reference>
<proteinExistence type="predicted"/>
<accession>A0A9Q3JEL3</accession>
<gene>
    <name evidence="2" type="ORF">O181_100117</name>
</gene>
<dbReference type="OrthoDB" id="8037646at2759"/>
<protein>
    <recommendedName>
        <fullName evidence="1">Retrovirus-related Pol polyprotein from transposon TNT 1-94-like beta-barrel domain-containing protein</fullName>
    </recommendedName>
</protein>
<dbReference type="InterPro" id="IPR054722">
    <property type="entry name" value="PolX-like_BBD"/>
</dbReference>
<comment type="caution">
    <text evidence="2">The sequence shown here is derived from an EMBL/GenBank/DDBJ whole genome shotgun (WGS) entry which is preliminary data.</text>
</comment>
<dbReference type="AlphaFoldDB" id="A0A9Q3JEL3"/>
<organism evidence="2 3">
    <name type="scientific">Austropuccinia psidii MF-1</name>
    <dbReference type="NCBI Taxonomy" id="1389203"/>
    <lineage>
        <taxon>Eukaryota</taxon>
        <taxon>Fungi</taxon>
        <taxon>Dikarya</taxon>
        <taxon>Basidiomycota</taxon>
        <taxon>Pucciniomycotina</taxon>
        <taxon>Pucciniomycetes</taxon>
        <taxon>Pucciniales</taxon>
        <taxon>Sphaerophragmiaceae</taxon>
        <taxon>Austropuccinia</taxon>
    </lineage>
</organism>
<feature type="domain" description="Retrovirus-related Pol polyprotein from transposon TNT 1-94-like beta-barrel" evidence="1">
    <location>
        <begin position="1"/>
        <end position="68"/>
    </location>
</feature>
<keyword evidence="3" id="KW-1185">Reference proteome</keyword>
<sequence length="272" mass="30629">MFRNKSFFGSLEQCNPFTISTGDPASNLHAEGKGSVNLHVNGKFLSLENCLYVPHISHNLISMTQLLKDSIIIERLPKEIFKMIISHDTTITGQVVNGLISIAHTEPKALISTGDIWHHRLGHPSNQAIKMFCLPPFSSMCETCMMEINQEDNEPFFNCKDIKPEHTDDTSDVHHLNTSPFIEQAPQISENPDTCHPENHFRIKVIGPWNPTLIKGDIDSENILPYSRRPKSFVLSGSADPITYSRAVSGNEFSFWLDAICRELNAMQKLEV</sequence>
<evidence type="ECO:0000313" key="3">
    <source>
        <dbReference type="Proteomes" id="UP000765509"/>
    </source>
</evidence>
<name>A0A9Q3JEL3_9BASI</name>
<dbReference type="Proteomes" id="UP000765509">
    <property type="component" value="Unassembled WGS sequence"/>
</dbReference>
<evidence type="ECO:0000259" key="1">
    <source>
        <dbReference type="Pfam" id="PF22936"/>
    </source>
</evidence>
<evidence type="ECO:0000313" key="2">
    <source>
        <dbReference type="EMBL" id="MBW0560402.1"/>
    </source>
</evidence>